<accession>A0ABR8H0L4</accession>
<evidence type="ECO:0000313" key="1">
    <source>
        <dbReference type="EMBL" id="MBD2609079.1"/>
    </source>
</evidence>
<dbReference type="EMBL" id="JACJTA010000126">
    <property type="protein sequence ID" value="MBD2609079.1"/>
    <property type="molecule type" value="Genomic_DNA"/>
</dbReference>
<keyword evidence="2" id="KW-1185">Reference proteome</keyword>
<name>A0ABR8H0L4_9CYAN</name>
<dbReference type="Proteomes" id="UP000660380">
    <property type="component" value="Unassembled WGS sequence"/>
</dbReference>
<comment type="caution">
    <text evidence="1">The sequence shown here is derived from an EMBL/GenBank/DDBJ whole genome shotgun (WGS) entry which is preliminary data.</text>
</comment>
<protein>
    <submittedName>
        <fullName evidence="1">Uncharacterized protein</fullName>
    </submittedName>
</protein>
<reference evidence="1 2" key="1">
    <citation type="journal article" date="2020" name="ISME J.">
        <title>Comparative genomics reveals insights into cyanobacterial evolution and habitat adaptation.</title>
        <authorList>
            <person name="Chen M.Y."/>
            <person name="Teng W.K."/>
            <person name="Zhao L."/>
            <person name="Hu C.X."/>
            <person name="Zhou Y.K."/>
            <person name="Han B.P."/>
            <person name="Song L.R."/>
            <person name="Shu W.S."/>
        </authorList>
    </citation>
    <scope>NUCLEOTIDE SEQUENCE [LARGE SCALE GENOMIC DNA]</scope>
    <source>
        <strain evidence="1 2">FACHB-248</strain>
    </source>
</reference>
<evidence type="ECO:0000313" key="2">
    <source>
        <dbReference type="Proteomes" id="UP000660380"/>
    </source>
</evidence>
<proteinExistence type="predicted"/>
<dbReference type="RefSeq" id="WP_144238291.1">
    <property type="nucleotide sequence ID" value="NZ_JACJTA010000126.1"/>
</dbReference>
<sequence>MNRCPKPELCEKVRSLKFFLDFSKFHWYSLLNIYLFTSDRPLSHPEARSLLIGHWALGIGRWGMAIALSFIQTERCLSSRLRSHLHRGG</sequence>
<organism evidence="1 2">
    <name type="scientific">Scytonema hofmannii FACHB-248</name>
    <dbReference type="NCBI Taxonomy" id="1842502"/>
    <lineage>
        <taxon>Bacteria</taxon>
        <taxon>Bacillati</taxon>
        <taxon>Cyanobacteriota</taxon>
        <taxon>Cyanophyceae</taxon>
        <taxon>Nostocales</taxon>
        <taxon>Scytonemataceae</taxon>
        <taxon>Scytonema</taxon>
    </lineage>
</organism>
<gene>
    <name evidence="1" type="ORF">H6G81_32325</name>
</gene>